<dbReference type="PANTHER" id="PTHR43820">
    <property type="entry name" value="HIGH-AFFINITY BRANCHED-CHAIN AMINO ACID TRANSPORT ATP-BINDING PROTEIN LIVF"/>
    <property type="match status" value="1"/>
</dbReference>
<evidence type="ECO:0000256" key="3">
    <source>
        <dbReference type="ARBA" id="ARBA00022970"/>
    </source>
</evidence>
<dbReference type="InterPro" id="IPR003439">
    <property type="entry name" value="ABC_transporter-like_ATP-bd"/>
</dbReference>
<evidence type="ECO:0000259" key="4">
    <source>
        <dbReference type="Pfam" id="PF00005"/>
    </source>
</evidence>
<comment type="similarity">
    <text evidence="1">Belongs to the ABC transporter superfamily.</text>
</comment>
<proteinExistence type="inferred from homology"/>
<evidence type="ECO:0000256" key="1">
    <source>
        <dbReference type="ARBA" id="ARBA00005417"/>
    </source>
</evidence>
<dbReference type="GO" id="GO:0016887">
    <property type="term" value="F:ATP hydrolysis activity"/>
    <property type="evidence" value="ECO:0007669"/>
    <property type="project" value="InterPro"/>
</dbReference>
<feature type="non-terminal residue" evidence="5">
    <location>
        <position position="89"/>
    </location>
</feature>
<dbReference type="InterPro" id="IPR052156">
    <property type="entry name" value="BCAA_Transport_ATP-bd_LivF"/>
</dbReference>
<dbReference type="AlphaFoldDB" id="A0A382PS40"/>
<dbReference type="Pfam" id="PF00005">
    <property type="entry name" value="ABC_tran"/>
    <property type="match status" value="1"/>
</dbReference>
<evidence type="ECO:0000256" key="2">
    <source>
        <dbReference type="ARBA" id="ARBA00022448"/>
    </source>
</evidence>
<dbReference type="GO" id="GO:0015807">
    <property type="term" value="P:L-amino acid transport"/>
    <property type="evidence" value="ECO:0007669"/>
    <property type="project" value="TreeGrafter"/>
</dbReference>
<organism evidence="5">
    <name type="scientific">marine metagenome</name>
    <dbReference type="NCBI Taxonomy" id="408172"/>
    <lineage>
        <taxon>unclassified sequences</taxon>
        <taxon>metagenomes</taxon>
        <taxon>ecological metagenomes</taxon>
    </lineage>
</organism>
<keyword evidence="2" id="KW-0813">Transport</keyword>
<gene>
    <name evidence="5" type="ORF">METZ01_LOCUS328900</name>
</gene>
<sequence>MNQTSKENLLEIKSLSAGYSSQVNIIRDISLWVNEGEILTILGPNGAGKSTLIKSLCGLLRFTSGSILFRQNEIIGLKTHQIINQSIAY</sequence>
<protein>
    <recommendedName>
        <fullName evidence="4">ABC transporter domain-containing protein</fullName>
    </recommendedName>
</protein>
<keyword evidence="3" id="KW-0029">Amino-acid transport</keyword>
<reference evidence="5" key="1">
    <citation type="submission" date="2018-05" db="EMBL/GenBank/DDBJ databases">
        <authorList>
            <person name="Lanie J.A."/>
            <person name="Ng W.-L."/>
            <person name="Kazmierczak K.M."/>
            <person name="Andrzejewski T.M."/>
            <person name="Davidsen T.M."/>
            <person name="Wayne K.J."/>
            <person name="Tettelin H."/>
            <person name="Glass J.I."/>
            <person name="Rusch D."/>
            <person name="Podicherti R."/>
            <person name="Tsui H.-C.T."/>
            <person name="Winkler M.E."/>
        </authorList>
    </citation>
    <scope>NUCLEOTIDE SEQUENCE</scope>
</reference>
<dbReference type="InterPro" id="IPR027417">
    <property type="entry name" value="P-loop_NTPase"/>
</dbReference>
<dbReference type="EMBL" id="UINC01109308">
    <property type="protein sequence ID" value="SVC76046.1"/>
    <property type="molecule type" value="Genomic_DNA"/>
</dbReference>
<dbReference type="GO" id="GO:0015658">
    <property type="term" value="F:branched-chain amino acid transmembrane transporter activity"/>
    <property type="evidence" value="ECO:0007669"/>
    <property type="project" value="TreeGrafter"/>
</dbReference>
<evidence type="ECO:0000313" key="5">
    <source>
        <dbReference type="EMBL" id="SVC76046.1"/>
    </source>
</evidence>
<dbReference type="GO" id="GO:0005524">
    <property type="term" value="F:ATP binding"/>
    <property type="evidence" value="ECO:0007669"/>
    <property type="project" value="InterPro"/>
</dbReference>
<dbReference type="PANTHER" id="PTHR43820:SF4">
    <property type="entry name" value="HIGH-AFFINITY BRANCHED-CHAIN AMINO ACID TRANSPORT ATP-BINDING PROTEIN LIVF"/>
    <property type="match status" value="1"/>
</dbReference>
<accession>A0A382PS40</accession>
<name>A0A382PS40_9ZZZZ</name>
<dbReference type="SUPFAM" id="SSF52540">
    <property type="entry name" value="P-loop containing nucleoside triphosphate hydrolases"/>
    <property type="match status" value="1"/>
</dbReference>
<dbReference type="Gene3D" id="3.40.50.300">
    <property type="entry name" value="P-loop containing nucleotide triphosphate hydrolases"/>
    <property type="match status" value="1"/>
</dbReference>
<feature type="domain" description="ABC transporter" evidence="4">
    <location>
        <begin position="27"/>
        <end position="89"/>
    </location>
</feature>